<dbReference type="AlphaFoldDB" id="G5SQE3"/>
<dbReference type="HOGENOM" id="CLU_3313968_0_0_10"/>
<accession>G5SQE3</accession>
<reference evidence="1 2" key="1">
    <citation type="submission" date="2011-03" db="EMBL/GenBank/DDBJ databases">
        <authorList>
            <person name="Weinstock G."/>
            <person name="Sodergren E."/>
            <person name="Clifton S."/>
            <person name="Fulton L."/>
            <person name="Fulton B."/>
            <person name="Courtney L."/>
            <person name="Fronick C."/>
            <person name="Harrison M."/>
            <person name="Strong C."/>
            <person name="Farmer C."/>
            <person name="Delahaunty K."/>
            <person name="Markovic C."/>
            <person name="Hall O."/>
            <person name="Minx P."/>
            <person name="Tomlinson C."/>
            <person name="Mitreva M."/>
            <person name="Hou S."/>
            <person name="Chen J."/>
            <person name="Wollam A."/>
            <person name="Pepin K.H."/>
            <person name="Johnson M."/>
            <person name="Bhonagiri V."/>
            <person name="Zhang X."/>
            <person name="Suruliraj S."/>
            <person name="Warren W."/>
            <person name="Chinwalla A."/>
            <person name="Mardis E.R."/>
            <person name="Wilson R.K."/>
        </authorList>
    </citation>
    <scope>NUCLEOTIDE SEQUENCE [LARGE SCALE GENOMIC DNA]</scope>
    <source>
        <strain evidence="1 2">YIT 11840</strain>
    </source>
</reference>
<sequence>MNTCLKACFFYPFVLLPESSYLWGLYKNKSSQTTIKINI</sequence>
<dbReference type="Proteomes" id="UP000003598">
    <property type="component" value="Unassembled WGS sequence"/>
</dbReference>
<proteinExistence type="predicted"/>
<evidence type="ECO:0000313" key="1">
    <source>
        <dbReference type="EMBL" id="EHH00346.1"/>
    </source>
</evidence>
<organism evidence="1 2">
    <name type="scientific">Paraprevotella clara YIT 11840</name>
    <dbReference type="NCBI Taxonomy" id="762968"/>
    <lineage>
        <taxon>Bacteria</taxon>
        <taxon>Pseudomonadati</taxon>
        <taxon>Bacteroidota</taxon>
        <taxon>Bacteroidia</taxon>
        <taxon>Bacteroidales</taxon>
        <taxon>Prevotellaceae</taxon>
        <taxon>Paraprevotella</taxon>
    </lineage>
</organism>
<evidence type="ECO:0000313" key="2">
    <source>
        <dbReference type="Proteomes" id="UP000003598"/>
    </source>
</evidence>
<dbReference type="EMBL" id="AFFY01000022">
    <property type="protein sequence ID" value="EHH00346.1"/>
    <property type="molecule type" value="Genomic_DNA"/>
</dbReference>
<dbReference type="STRING" id="762968.HMPREF9441_01581"/>
<keyword evidence="2" id="KW-1185">Reference proteome</keyword>
<protein>
    <submittedName>
        <fullName evidence="1">Uncharacterized protein</fullName>
    </submittedName>
</protein>
<gene>
    <name evidence="1" type="ORF">HMPREF9441_01581</name>
</gene>
<comment type="caution">
    <text evidence="1">The sequence shown here is derived from an EMBL/GenBank/DDBJ whole genome shotgun (WGS) entry which is preliminary data.</text>
</comment>
<name>G5SQE3_9BACT</name>